<evidence type="ECO:0000259" key="2">
    <source>
        <dbReference type="PROSITE" id="PS50966"/>
    </source>
</evidence>
<evidence type="ECO:0000256" key="1">
    <source>
        <dbReference type="PROSITE-ProRule" id="PRU00325"/>
    </source>
</evidence>
<sequence length="550" mass="64665">MNIKSFETSISRKILDRGYGYYIEGNVLEATSPAPDEYEFFIQGSDTYKVMVQLDDIGEILYSECDCPYDLGPVCKHEVAAYYELNELLLDENKTKVEKPLSLHNMLVSLSKEELIQIILEITENDFVTKNQIMFKYSKGHADQELENCKRLIQSIVHKYMSKGFIHYRKVSDFSWELSEVLEKVADTNDMLLAMDIAILVLTEAIGAFQYADDSGGEIGSVVNEAIQTISEIVSENVSIDQQLKEKAFTKLMELVDHEVFDGWEEFQTDILWICTKYADEPILREKLKTKIQTLLSAKSDHYSRYNNESLLTILFDLIENFGTEEEAEQFIIDHLSYTTFREHYINKCIKEQNFEKVIELATEGERQDRQYAGLVTKWKEIRYAAYKELSYKEEQFALAMELFLDGKFEYYQEMKELTTDDQVVFYNHIKKELKKRKDWFAQSLYLQLIEEENDVVEIMEFVQKHQNYVEQYAELLIGHDKKKVIKIYRNYIKEEAKASSNRKAYQRICGKIKRFKKFAGVDIQQELISELKELYKRRPAFVDELNKLK</sequence>
<keyword evidence="4" id="KW-1185">Reference proteome</keyword>
<feature type="domain" description="SWIM-type" evidence="2">
    <location>
        <begin position="48"/>
        <end position="86"/>
    </location>
</feature>
<evidence type="ECO:0000313" key="4">
    <source>
        <dbReference type="Proteomes" id="UP000743899"/>
    </source>
</evidence>
<dbReference type="Proteomes" id="UP000743899">
    <property type="component" value="Unassembled WGS sequence"/>
</dbReference>
<dbReference type="EMBL" id="JAACYS010000007">
    <property type="protein sequence ID" value="NCU16694.1"/>
    <property type="molecule type" value="Genomic_DNA"/>
</dbReference>
<dbReference type="Pfam" id="PF21810">
    <property type="entry name" value="DUF6880"/>
    <property type="match status" value="1"/>
</dbReference>
<protein>
    <recommendedName>
        <fullName evidence="2">SWIM-type domain-containing protein</fullName>
    </recommendedName>
</protein>
<comment type="caution">
    <text evidence="3">The sequence shown here is derived from an EMBL/GenBank/DDBJ whole genome shotgun (WGS) entry which is preliminary data.</text>
</comment>
<accession>A0ABX0A3Z7</accession>
<organism evidence="3 4">
    <name type="scientific">Pallidibacillus pasinlerensis</name>
    <dbReference type="NCBI Taxonomy" id="2703818"/>
    <lineage>
        <taxon>Bacteria</taxon>
        <taxon>Bacillati</taxon>
        <taxon>Bacillota</taxon>
        <taxon>Bacilli</taxon>
        <taxon>Bacillales</taxon>
        <taxon>Bacillaceae</taxon>
        <taxon>Pallidibacillus</taxon>
    </lineage>
</organism>
<gene>
    <name evidence="3" type="ORF">GW534_02760</name>
</gene>
<dbReference type="RefSeq" id="WP_161919531.1">
    <property type="nucleotide sequence ID" value="NZ_JAACYS010000007.1"/>
</dbReference>
<name>A0ABX0A3Z7_9BACI</name>
<keyword evidence="1" id="KW-0863">Zinc-finger</keyword>
<keyword evidence="1" id="KW-0479">Metal-binding</keyword>
<proteinExistence type="predicted"/>
<reference evidence="3 4" key="1">
    <citation type="submission" date="2020-01" db="EMBL/GenBank/DDBJ databases">
        <title>A novel Bacillus sp. from Pasinler.</title>
        <authorList>
            <person name="Adiguzel A."/>
            <person name="Ay H."/>
            <person name="Baltaci M.O."/>
        </authorList>
    </citation>
    <scope>NUCLEOTIDE SEQUENCE [LARGE SCALE GENOMIC DNA]</scope>
    <source>
        <strain evidence="3 4">P1</strain>
    </source>
</reference>
<dbReference type="PROSITE" id="PS50966">
    <property type="entry name" value="ZF_SWIM"/>
    <property type="match status" value="1"/>
</dbReference>
<dbReference type="InterPro" id="IPR049245">
    <property type="entry name" value="DUF6880"/>
</dbReference>
<dbReference type="InterPro" id="IPR007527">
    <property type="entry name" value="Znf_SWIM"/>
</dbReference>
<keyword evidence="1" id="KW-0862">Zinc</keyword>
<evidence type="ECO:0000313" key="3">
    <source>
        <dbReference type="EMBL" id="NCU16694.1"/>
    </source>
</evidence>